<evidence type="ECO:0000313" key="8">
    <source>
        <dbReference type="Proteomes" id="UP001470230"/>
    </source>
</evidence>
<dbReference type="Pfam" id="PF07714">
    <property type="entry name" value="PK_Tyr_Ser-Thr"/>
    <property type="match status" value="1"/>
</dbReference>
<dbReference type="PROSITE" id="PS00107">
    <property type="entry name" value="PROTEIN_KINASE_ATP"/>
    <property type="match status" value="1"/>
</dbReference>
<dbReference type="EMBL" id="JAPFFF010000013">
    <property type="protein sequence ID" value="KAK8871406.1"/>
    <property type="molecule type" value="Genomic_DNA"/>
</dbReference>
<dbReference type="Gene3D" id="1.10.510.10">
    <property type="entry name" value="Transferase(Phosphotransferase) domain 1"/>
    <property type="match status" value="2"/>
</dbReference>
<keyword evidence="8" id="KW-1185">Reference proteome</keyword>
<dbReference type="SMART" id="SM00220">
    <property type="entry name" value="S_TKc"/>
    <property type="match status" value="1"/>
</dbReference>
<evidence type="ECO:0000256" key="4">
    <source>
        <dbReference type="ARBA" id="ARBA00038101"/>
    </source>
</evidence>
<dbReference type="InterPro" id="IPR001245">
    <property type="entry name" value="Ser-Thr/Tyr_kinase_cat_dom"/>
</dbReference>
<dbReference type="PROSITE" id="PS50011">
    <property type="entry name" value="PROTEIN_KINASE_DOM"/>
    <property type="match status" value="2"/>
</dbReference>
<dbReference type="InterPro" id="IPR008271">
    <property type="entry name" value="Ser/Thr_kinase_AS"/>
</dbReference>
<dbReference type="PANTHER" id="PTHR11102:SF160">
    <property type="entry name" value="ERAD-ASSOCIATED E3 UBIQUITIN-PROTEIN LIGASE COMPONENT HRD3"/>
    <property type="match status" value="1"/>
</dbReference>
<keyword evidence="1" id="KW-0723">Serine/threonine-protein kinase</keyword>
<dbReference type="InterPro" id="IPR050767">
    <property type="entry name" value="Sel1_AlgK"/>
</dbReference>
<protein>
    <recommendedName>
        <fullName evidence="6">Protein kinase domain-containing protein</fullName>
    </recommendedName>
</protein>
<dbReference type="SUPFAM" id="SSF56112">
    <property type="entry name" value="Protein kinase-like (PK-like)"/>
    <property type="match status" value="2"/>
</dbReference>
<reference evidence="7 8" key="1">
    <citation type="submission" date="2024-04" db="EMBL/GenBank/DDBJ databases">
        <title>Tritrichomonas musculus Genome.</title>
        <authorList>
            <person name="Alves-Ferreira E."/>
            <person name="Grigg M."/>
            <person name="Lorenzi H."/>
            <person name="Galac M."/>
        </authorList>
    </citation>
    <scope>NUCLEOTIDE SEQUENCE [LARGE SCALE GENOMIC DNA]</scope>
    <source>
        <strain evidence="7 8">EAF2021</strain>
    </source>
</reference>
<dbReference type="InterPro" id="IPR006597">
    <property type="entry name" value="Sel1-like"/>
</dbReference>
<sequence length="1391" mass="159294">MIQNKIIDIAKDYEFVRLLGSGTFGTVFLFKEKATGKLYAAKSSNNPCISADQQKDFFTEVVTLSKANNQAVIPFKGFNLQGIPQDNNYSASNVLPNPTIIMKYMHNGSLDKVLSKMPELSFSKRYIILLGIAEGMKHLHSLNIVHRDLKPANILIDYDFRPYISDFGQSLISDISVKDIIMKSVKGTPIYMAPEVVSAKKYTYKADVYSFALIAYQLITNQIPYQGLSPIEICLAIDKGERPDTSYLSSKLYQDLIISCWEQEPKGRPNFEQIIAEITKEEFRRAMDADDEEVSKYLALFGEKLNDIEKVGKDVKKIEEEANEGNLESIVEYARILKTGEGVAPDEEKSEYYYKIASEKGDNDGLFNYSEILLNKVDFSKIKESEIESFIKKIADKGDPKACLLYANILYNSGNETQIKQSSYYYKMSADKGNVTSMNIYANMLYEGDAIDENKEESAEYFKKAADKGHSSSMNRYASMLHDGDGIDISIEESLPYFESAANKGNLKAIKRYADILNENDDFKNANNYYQIAVSRGDADAMNEYAKNLYDGRGFDSKKPDEAIRYFKDAALKGNTEAMYYYGRELLKEKNEQEAKPFLEQAIENGNSDAMYTYAKVLIDDNKDRAIRYIKQSIDNGNEKAFHEYAKILENEGKKQEALLFYKFAANKGNVDSMNKCGDMLYKGEGTEIDKKEAAHFYQLSADKGNDDSMYKYAYMLYNGDGIKVNKNESLRYYKKAIEKENIKAIYNCAYILLYDKDIQNEKEAIDLLKIGIMKGNAESMFTYGNILCDSKTTLDINKYLNLSIEKGNTNVMNKYNVKIPPERKELIALYYKEEADKGNIDSMIILANLLYNGIGEIDSNKKEASKYYKNAADKGNDDAMHKYANMLYTGDEIDIDKKEALKYYKNAADKENIYAMINYALILLYGDDDIKNKDEATNYLKNATNKGNSDARYIYENMLNNWDKYEEGINYYKQSILKGNTNAMFNYAYILKNELNYQKAASYYKNAADKGNVYAMVSFADMLYKGEGIQIDKKEAAHYYQMSADKGNDEAINKYAFMLYEGNGIEGSKSKAASYYKKLADKGNIDAILKYANIVYEHFFYISYVQELNYLKSLYEKYNNDDDNFKELQNLISIIEEVVNYINYSLSFVYKKILILNPKTEYTAIEYSYDHWSNLDGLIQRLSNLNHIGILPIIGYEKCESSISIITQSKPRVSLLDLISLASEGLARDNWDIIRGMSVFGIAAAMAYMHQNDIVHGHLNVRSVFIDENDYPIIMIFNSNEDSSDLCLAKKDDVFSFGIILYELITCNREFINKDFSRTYFLRDLAKHTNELLEYKDLILECCNSDPNIRPSFIQIVKRFVDNKEEYFKYFDDLIDYIELATEGLDFTSI</sequence>
<dbReference type="InterPro" id="IPR011990">
    <property type="entry name" value="TPR-like_helical_dom_sf"/>
</dbReference>
<evidence type="ECO:0000256" key="1">
    <source>
        <dbReference type="ARBA" id="ARBA00022527"/>
    </source>
</evidence>
<evidence type="ECO:0000256" key="2">
    <source>
        <dbReference type="ARBA" id="ARBA00022741"/>
    </source>
</evidence>
<keyword evidence="2 5" id="KW-0547">Nucleotide-binding</keyword>
<name>A0ABR2J1H0_9EUKA</name>
<dbReference type="InterPro" id="IPR017441">
    <property type="entry name" value="Protein_kinase_ATP_BS"/>
</dbReference>
<dbReference type="InterPro" id="IPR011009">
    <property type="entry name" value="Kinase-like_dom_sf"/>
</dbReference>
<proteinExistence type="inferred from homology"/>
<dbReference type="Proteomes" id="UP001470230">
    <property type="component" value="Unassembled WGS sequence"/>
</dbReference>
<keyword evidence="1" id="KW-0418">Kinase</keyword>
<gene>
    <name evidence="7" type="ORF">M9Y10_007131</name>
</gene>
<dbReference type="Gene3D" id="1.25.40.10">
    <property type="entry name" value="Tetratricopeptide repeat domain"/>
    <property type="match status" value="4"/>
</dbReference>
<feature type="binding site" evidence="5">
    <location>
        <position position="42"/>
    </location>
    <ligand>
        <name>ATP</name>
        <dbReference type="ChEBI" id="CHEBI:30616"/>
    </ligand>
</feature>
<feature type="domain" description="Protein kinase" evidence="6">
    <location>
        <begin position="1056"/>
        <end position="1369"/>
    </location>
</feature>
<dbReference type="SUPFAM" id="SSF81901">
    <property type="entry name" value="HCP-like"/>
    <property type="match status" value="5"/>
</dbReference>
<keyword evidence="3 5" id="KW-0067">ATP-binding</keyword>
<dbReference type="SMART" id="SM00671">
    <property type="entry name" value="SEL1"/>
    <property type="match status" value="18"/>
</dbReference>
<evidence type="ECO:0000313" key="7">
    <source>
        <dbReference type="EMBL" id="KAK8871406.1"/>
    </source>
</evidence>
<evidence type="ECO:0000259" key="6">
    <source>
        <dbReference type="PROSITE" id="PS50011"/>
    </source>
</evidence>
<organism evidence="7 8">
    <name type="scientific">Tritrichomonas musculus</name>
    <dbReference type="NCBI Taxonomy" id="1915356"/>
    <lineage>
        <taxon>Eukaryota</taxon>
        <taxon>Metamonada</taxon>
        <taxon>Parabasalia</taxon>
        <taxon>Tritrichomonadida</taxon>
        <taxon>Tritrichomonadidae</taxon>
        <taxon>Tritrichomonas</taxon>
    </lineage>
</organism>
<evidence type="ECO:0000256" key="3">
    <source>
        <dbReference type="ARBA" id="ARBA00022840"/>
    </source>
</evidence>
<feature type="domain" description="Protein kinase" evidence="6">
    <location>
        <begin position="13"/>
        <end position="284"/>
    </location>
</feature>
<accession>A0ABR2J1H0</accession>
<dbReference type="InterPro" id="IPR000719">
    <property type="entry name" value="Prot_kinase_dom"/>
</dbReference>
<comment type="similarity">
    <text evidence="4">Belongs to the sel-1 family.</text>
</comment>
<dbReference type="PANTHER" id="PTHR11102">
    <property type="entry name" value="SEL-1-LIKE PROTEIN"/>
    <property type="match status" value="1"/>
</dbReference>
<dbReference type="PROSITE" id="PS00108">
    <property type="entry name" value="PROTEIN_KINASE_ST"/>
    <property type="match status" value="1"/>
</dbReference>
<comment type="caution">
    <text evidence="7">The sequence shown here is derived from an EMBL/GenBank/DDBJ whole genome shotgun (WGS) entry which is preliminary data.</text>
</comment>
<dbReference type="Pfam" id="PF08238">
    <property type="entry name" value="Sel1"/>
    <property type="match status" value="15"/>
</dbReference>
<dbReference type="Pfam" id="PF00069">
    <property type="entry name" value="Pkinase"/>
    <property type="match status" value="1"/>
</dbReference>
<keyword evidence="1" id="KW-0808">Transferase</keyword>
<evidence type="ECO:0000256" key="5">
    <source>
        <dbReference type="PROSITE-ProRule" id="PRU10141"/>
    </source>
</evidence>